<comment type="caution">
    <text evidence="1">The sequence shown here is derived from an EMBL/GenBank/DDBJ whole genome shotgun (WGS) entry which is preliminary data.</text>
</comment>
<name>A0ABD1LJ50_9FABA</name>
<reference evidence="1 2" key="1">
    <citation type="submission" date="2024-08" db="EMBL/GenBank/DDBJ databases">
        <title>Insights into the chromosomal genome structure of Flemingia macrophylla.</title>
        <authorList>
            <person name="Ding Y."/>
            <person name="Zhao Y."/>
            <person name="Bi W."/>
            <person name="Wu M."/>
            <person name="Zhao G."/>
            <person name="Gong Y."/>
            <person name="Li W."/>
            <person name="Zhang P."/>
        </authorList>
    </citation>
    <scope>NUCLEOTIDE SEQUENCE [LARGE SCALE GENOMIC DNA]</scope>
    <source>
        <strain evidence="1">DYQJB</strain>
        <tissue evidence="1">Leaf</tissue>
    </source>
</reference>
<evidence type="ECO:0000313" key="1">
    <source>
        <dbReference type="EMBL" id="KAL2323550.1"/>
    </source>
</evidence>
<organism evidence="1 2">
    <name type="scientific">Flemingia macrophylla</name>
    <dbReference type="NCBI Taxonomy" id="520843"/>
    <lineage>
        <taxon>Eukaryota</taxon>
        <taxon>Viridiplantae</taxon>
        <taxon>Streptophyta</taxon>
        <taxon>Embryophyta</taxon>
        <taxon>Tracheophyta</taxon>
        <taxon>Spermatophyta</taxon>
        <taxon>Magnoliopsida</taxon>
        <taxon>eudicotyledons</taxon>
        <taxon>Gunneridae</taxon>
        <taxon>Pentapetalae</taxon>
        <taxon>rosids</taxon>
        <taxon>fabids</taxon>
        <taxon>Fabales</taxon>
        <taxon>Fabaceae</taxon>
        <taxon>Papilionoideae</taxon>
        <taxon>50 kb inversion clade</taxon>
        <taxon>NPAAA clade</taxon>
        <taxon>indigoferoid/millettioid clade</taxon>
        <taxon>Phaseoleae</taxon>
        <taxon>Flemingia</taxon>
    </lineage>
</organism>
<gene>
    <name evidence="1" type="ORF">Fmac_027929</name>
</gene>
<dbReference type="EMBL" id="JBGMDY010000009">
    <property type="protein sequence ID" value="KAL2323550.1"/>
    <property type="molecule type" value="Genomic_DNA"/>
</dbReference>
<keyword evidence="2" id="KW-1185">Reference proteome</keyword>
<dbReference type="Proteomes" id="UP001603857">
    <property type="component" value="Unassembled WGS sequence"/>
</dbReference>
<proteinExistence type="predicted"/>
<evidence type="ECO:0000313" key="2">
    <source>
        <dbReference type="Proteomes" id="UP001603857"/>
    </source>
</evidence>
<protein>
    <submittedName>
        <fullName evidence="1">Uncharacterized protein</fullName>
    </submittedName>
</protein>
<sequence length="55" mass="6081">MCCADNTSLPNAKANKCTQKPFPNLNLDLVETIFVAVMLQQEQHNPPFSFSLISA</sequence>
<dbReference type="AlphaFoldDB" id="A0ABD1LJ50"/>
<accession>A0ABD1LJ50</accession>